<feature type="chain" id="PRO_5016376922" evidence="2">
    <location>
        <begin position="20"/>
        <end position="119"/>
    </location>
</feature>
<proteinExistence type="predicted"/>
<gene>
    <name evidence="3" type="ORF">RclHR1_14820001</name>
</gene>
<evidence type="ECO:0000313" key="4">
    <source>
        <dbReference type="Proteomes" id="UP000247702"/>
    </source>
</evidence>
<feature type="compositionally biased region" description="Polar residues" evidence="1">
    <location>
        <begin position="47"/>
        <end position="59"/>
    </location>
</feature>
<accession>A0A2Z6R671</accession>
<evidence type="ECO:0000313" key="3">
    <source>
        <dbReference type="EMBL" id="GBB88276.1"/>
    </source>
</evidence>
<sequence length="119" mass="13197">MFLLLNLKLLLLSLNKNHILPNHLNKSTSVSSSNSTSSLPYFPNPSSPIQHESLLSSHDPSLRPILHQQSQQQQLHLQSSPNSPSNSSTLSFILSPSHFSPQFTPESVYNKTCPLHCAK</sequence>
<reference evidence="3 4" key="1">
    <citation type="submission" date="2017-11" db="EMBL/GenBank/DDBJ databases">
        <title>The genome of Rhizophagus clarus HR1 reveals common genetic basis of auxotrophy among arbuscular mycorrhizal fungi.</title>
        <authorList>
            <person name="Kobayashi Y."/>
        </authorList>
    </citation>
    <scope>NUCLEOTIDE SEQUENCE [LARGE SCALE GENOMIC DNA]</scope>
    <source>
        <strain evidence="3 4">HR1</strain>
    </source>
</reference>
<evidence type="ECO:0000256" key="1">
    <source>
        <dbReference type="SAM" id="MobiDB-lite"/>
    </source>
</evidence>
<dbReference type="AlphaFoldDB" id="A0A2Z6R671"/>
<organism evidence="3 4">
    <name type="scientific">Rhizophagus clarus</name>
    <dbReference type="NCBI Taxonomy" id="94130"/>
    <lineage>
        <taxon>Eukaryota</taxon>
        <taxon>Fungi</taxon>
        <taxon>Fungi incertae sedis</taxon>
        <taxon>Mucoromycota</taxon>
        <taxon>Glomeromycotina</taxon>
        <taxon>Glomeromycetes</taxon>
        <taxon>Glomerales</taxon>
        <taxon>Glomeraceae</taxon>
        <taxon>Rhizophagus</taxon>
    </lineage>
</organism>
<feature type="signal peptide" evidence="2">
    <location>
        <begin position="1"/>
        <end position="19"/>
    </location>
</feature>
<name>A0A2Z6R671_9GLOM</name>
<feature type="compositionally biased region" description="Low complexity" evidence="1">
    <location>
        <begin position="27"/>
        <end position="38"/>
    </location>
</feature>
<keyword evidence="4" id="KW-1185">Reference proteome</keyword>
<keyword evidence="2" id="KW-0732">Signal</keyword>
<dbReference type="Proteomes" id="UP000247702">
    <property type="component" value="Unassembled WGS sequence"/>
</dbReference>
<feature type="compositionally biased region" description="Low complexity" evidence="1">
    <location>
        <begin position="64"/>
        <end position="91"/>
    </location>
</feature>
<dbReference type="EMBL" id="BEXD01000538">
    <property type="protein sequence ID" value="GBB88276.1"/>
    <property type="molecule type" value="Genomic_DNA"/>
</dbReference>
<feature type="region of interest" description="Disordered" evidence="1">
    <location>
        <begin position="23"/>
        <end position="91"/>
    </location>
</feature>
<comment type="caution">
    <text evidence="3">The sequence shown here is derived from an EMBL/GenBank/DDBJ whole genome shotgun (WGS) entry which is preliminary data.</text>
</comment>
<evidence type="ECO:0000256" key="2">
    <source>
        <dbReference type="SAM" id="SignalP"/>
    </source>
</evidence>
<protein>
    <submittedName>
        <fullName evidence="3">Uncharacterized protein</fullName>
    </submittedName>
</protein>